<evidence type="ECO:0000256" key="2">
    <source>
        <dbReference type="ARBA" id="ARBA00007362"/>
    </source>
</evidence>
<feature type="transmembrane region" description="Helical" evidence="6">
    <location>
        <begin position="98"/>
        <end position="118"/>
    </location>
</feature>
<feature type="transmembrane region" description="Helical" evidence="6">
    <location>
        <begin position="207"/>
        <end position="229"/>
    </location>
</feature>
<feature type="domain" description="EamA" evidence="7">
    <location>
        <begin position="152"/>
        <end position="282"/>
    </location>
</feature>
<dbReference type="PANTHER" id="PTHR32322:SF2">
    <property type="entry name" value="EAMA DOMAIN-CONTAINING PROTEIN"/>
    <property type="match status" value="1"/>
</dbReference>
<sequence>MSKDGTDRTARDLAAGSGAVLGGMVIQFLGAALAKGLFGVIGPLGMASLRLVFAALVLMLARRAWRRVPPRPAWPALAVYGVALGVMNLSIYQAFARIPIALGAGIETLGPLGVALWASRRGLDVVWFAVGCLGLALLMPLGGHAGAPVSLSGMAFALLAGGCWALYILAGRQVAPIIGGDAVAWGMMVAALPALPVAFLSDGIALLHPHILALGLGVALLSSALPYSLEMEAMRRLPTSTMGILLSTAPAMACLVGYVALGERLAPLQGLAVGLFVVAAVGSMASAAGIRRATGD</sequence>
<evidence type="ECO:0000256" key="4">
    <source>
        <dbReference type="ARBA" id="ARBA00022989"/>
    </source>
</evidence>
<feature type="transmembrane region" description="Helical" evidence="6">
    <location>
        <begin position="73"/>
        <end position="92"/>
    </location>
</feature>
<dbReference type="RefSeq" id="WP_317973554.1">
    <property type="nucleotide sequence ID" value="NZ_BTFW01000001.1"/>
</dbReference>
<dbReference type="EMBL" id="BTFW01000001">
    <property type="protein sequence ID" value="GMM59708.1"/>
    <property type="molecule type" value="Genomic_DNA"/>
</dbReference>
<evidence type="ECO:0000256" key="1">
    <source>
        <dbReference type="ARBA" id="ARBA00004141"/>
    </source>
</evidence>
<evidence type="ECO:0000313" key="8">
    <source>
        <dbReference type="EMBL" id="GMM59708.1"/>
    </source>
</evidence>
<dbReference type="Pfam" id="PF00892">
    <property type="entry name" value="EamA"/>
    <property type="match status" value="1"/>
</dbReference>
<protein>
    <submittedName>
        <fullName evidence="8">Threonine/homoserine exporter RhtA</fullName>
    </submittedName>
</protein>
<dbReference type="InterPro" id="IPR037185">
    <property type="entry name" value="EmrE-like"/>
</dbReference>
<evidence type="ECO:0000259" key="7">
    <source>
        <dbReference type="Pfam" id="PF00892"/>
    </source>
</evidence>
<evidence type="ECO:0000313" key="9">
    <source>
        <dbReference type="Proteomes" id="UP001187221"/>
    </source>
</evidence>
<accession>A0ABQ6P380</accession>
<comment type="similarity">
    <text evidence="2">Belongs to the EamA transporter family.</text>
</comment>
<feature type="transmembrane region" description="Helical" evidence="6">
    <location>
        <begin position="182"/>
        <end position="201"/>
    </location>
</feature>
<organism evidence="8 9">
    <name type="scientific">Novosphingobium pituita</name>
    <dbReference type="NCBI Taxonomy" id="3056842"/>
    <lineage>
        <taxon>Bacteria</taxon>
        <taxon>Pseudomonadati</taxon>
        <taxon>Pseudomonadota</taxon>
        <taxon>Alphaproteobacteria</taxon>
        <taxon>Sphingomonadales</taxon>
        <taxon>Sphingomonadaceae</taxon>
        <taxon>Novosphingobium</taxon>
    </lineage>
</organism>
<evidence type="ECO:0000256" key="6">
    <source>
        <dbReference type="SAM" id="Phobius"/>
    </source>
</evidence>
<evidence type="ECO:0000256" key="5">
    <source>
        <dbReference type="ARBA" id="ARBA00023136"/>
    </source>
</evidence>
<dbReference type="InterPro" id="IPR000620">
    <property type="entry name" value="EamA_dom"/>
</dbReference>
<proteinExistence type="inferred from homology"/>
<keyword evidence="4 6" id="KW-1133">Transmembrane helix</keyword>
<feature type="transmembrane region" description="Helical" evidence="6">
    <location>
        <begin position="40"/>
        <end position="61"/>
    </location>
</feature>
<gene>
    <name evidence="8" type="primary">rhtA</name>
    <name evidence="8" type="ORF">NUTIK01_04850</name>
</gene>
<name>A0ABQ6P380_9SPHN</name>
<feature type="transmembrane region" description="Helical" evidence="6">
    <location>
        <begin position="267"/>
        <end position="290"/>
    </location>
</feature>
<comment type="subcellular location">
    <subcellularLocation>
        <location evidence="1">Membrane</location>
        <topology evidence="1">Multi-pass membrane protein</topology>
    </subcellularLocation>
</comment>
<evidence type="ECO:0000256" key="3">
    <source>
        <dbReference type="ARBA" id="ARBA00022692"/>
    </source>
</evidence>
<feature type="transmembrane region" description="Helical" evidence="6">
    <location>
        <begin position="149"/>
        <end position="170"/>
    </location>
</feature>
<dbReference type="PANTHER" id="PTHR32322">
    <property type="entry name" value="INNER MEMBRANE TRANSPORTER"/>
    <property type="match status" value="1"/>
</dbReference>
<dbReference type="Proteomes" id="UP001187221">
    <property type="component" value="Unassembled WGS sequence"/>
</dbReference>
<feature type="transmembrane region" description="Helical" evidence="6">
    <location>
        <begin position="12"/>
        <end position="34"/>
    </location>
</feature>
<reference evidence="8 9" key="1">
    <citation type="submission" date="2023-06" db="EMBL/GenBank/DDBJ databases">
        <title>Draft genome sequence of Novosphingobium sp. strain IK01.</title>
        <authorList>
            <person name="Hatamoto M."/>
            <person name="Ikarashi T."/>
            <person name="Yamaguchi T."/>
        </authorList>
    </citation>
    <scope>NUCLEOTIDE SEQUENCE [LARGE SCALE GENOMIC DNA]</scope>
    <source>
        <strain evidence="8 9">IK01</strain>
    </source>
</reference>
<keyword evidence="3 6" id="KW-0812">Transmembrane</keyword>
<keyword evidence="5 6" id="KW-0472">Membrane</keyword>
<feature type="transmembrane region" description="Helical" evidence="6">
    <location>
        <begin position="241"/>
        <end position="261"/>
    </location>
</feature>
<feature type="transmembrane region" description="Helical" evidence="6">
    <location>
        <begin position="125"/>
        <end position="143"/>
    </location>
</feature>
<dbReference type="SUPFAM" id="SSF103481">
    <property type="entry name" value="Multidrug resistance efflux transporter EmrE"/>
    <property type="match status" value="2"/>
</dbReference>
<comment type="caution">
    <text evidence="8">The sequence shown here is derived from an EMBL/GenBank/DDBJ whole genome shotgun (WGS) entry which is preliminary data.</text>
</comment>
<dbReference type="InterPro" id="IPR050638">
    <property type="entry name" value="AA-Vitamin_Transporters"/>
</dbReference>
<keyword evidence="9" id="KW-1185">Reference proteome</keyword>